<name>A0AAE3MX06_9HYPH</name>
<feature type="domain" description="DUF6460" evidence="2">
    <location>
        <begin position="52"/>
        <end position="87"/>
    </location>
</feature>
<keyword evidence="4" id="KW-1185">Reference proteome</keyword>
<evidence type="ECO:0000313" key="4">
    <source>
        <dbReference type="Proteomes" id="UP001208771"/>
    </source>
</evidence>
<gene>
    <name evidence="3" type="ORF">NOF55_02650</name>
</gene>
<dbReference type="InterPro" id="IPR045594">
    <property type="entry name" value="DUF6460"/>
</dbReference>
<evidence type="ECO:0000256" key="1">
    <source>
        <dbReference type="SAM" id="Phobius"/>
    </source>
</evidence>
<dbReference type="Proteomes" id="UP001208771">
    <property type="component" value="Unassembled WGS sequence"/>
</dbReference>
<dbReference type="AlphaFoldDB" id="A0AAE3MX06"/>
<keyword evidence="1" id="KW-0812">Transmembrane</keyword>
<organism evidence="3 4">
    <name type="scientific">Ectorhizobium quercum</name>
    <dbReference type="NCBI Taxonomy" id="2965071"/>
    <lineage>
        <taxon>Bacteria</taxon>
        <taxon>Pseudomonadati</taxon>
        <taxon>Pseudomonadota</taxon>
        <taxon>Alphaproteobacteria</taxon>
        <taxon>Hyphomicrobiales</taxon>
        <taxon>Rhizobiaceae</taxon>
        <taxon>Ectorhizobium</taxon>
    </lineage>
</organism>
<feature type="transmembrane region" description="Helical" evidence="1">
    <location>
        <begin position="63"/>
        <end position="84"/>
    </location>
</feature>
<feature type="transmembrane region" description="Helical" evidence="1">
    <location>
        <begin position="20"/>
        <end position="43"/>
    </location>
</feature>
<keyword evidence="1" id="KW-0472">Membrane</keyword>
<dbReference type="Pfam" id="PF20061">
    <property type="entry name" value="DUF6460"/>
    <property type="match status" value="1"/>
</dbReference>
<keyword evidence="1" id="KW-1133">Transmembrane helix</keyword>
<dbReference type="RefSeq" id="WP_306409758.1">
    <property type="nucleotide sequence ID" value="NZ_JANFPI010000001.1"/>
</dbReference>
<proteinExistence type="predicted"/>
<accession>A0AAE3MX06</accession>
<protein>
    <submittedName>
        <fullName evidence="3">DUF6460 domain-containing protein</fullName>
    </submittedName>
</protein>
<reference evidence="3" key="1">
    <citation type="submission" date="2022-07" db="EMBL/GenBank/DDBJ databases">
        <title>Ectorhizobium quercum gen.nov., sp. nov.</title>
        <authorList>
            <person name="Ma T."/>
            <person name="Li Y."/>
        </authorList>
    </citation>
    <scope>NUCLEOTIDE SEQUENCE</scope>
    <source>
        <strain evidence="3">BDR2-2</strain>
    </source>
</reference>
<dbReference type="EMBL" id="JANFPI010000001">
    <property type="protein sequence ID" value="MCX8995996.1"/>
    <property type="molecule type" value="Genomic_DNA"/>
</dbReference>
<evidence type="ECO:0000259" key="2">
    <source>
        <dbReference type="Pfam" id="PF20061"/>
    </source>
</evidence>
<comment type="caution">
    <text evidence="3">The sequence shown here is derived from an EMBL/GenBank/DDBJ whole genome shotgun (WGS) entry which is preliminary data.</text>
</comment>
<sequence length="88" mass="10081">MSDQLNRFLGDTPLRTIVKLVLVSLVVGFVMAFFGVFPMDILNGLHRFFLGLWYRGFEALGEVWSYLVIGATVVIPVFVILRILSYRR</sequence>
<evidence type="ECO:0000313" key="3">
    <source>
        <dbReference type="EMBL" id="MCX8995996.1"/>
    </source>
</evidence>